<comment type="caution">
    <text evidence="3">The sequence shown here is derived from an EMBL/GenBank/DDBJ whole genome shotgun (WGS) entry which is preliminary data.</text>
</comment>
<dbReference type="Pfam" id="PF05729">
    <property type="entry name" value="NACHT"/>
    <property type="match status" value="1"/>
</dbReference>
<dbReference type="Pfam" id="PF22711">
    <property type="entry name" value="SNaCT5"/>
    <property type="match status" value="1"/>
</dbReference>
<dbReference type="InterPro" id="IPR007111">
    <property type="entry name" value="NACHT_NTPase"/>
</dbReference>
<dbReference type="Proteomes" id="UP000625551">
    <property type="component" value="Unassembled WGS sequence"/>
</dbReference>
<gene>
    <name evidence="3" type="ORF">H9Q13_17880</name>
</gene>
<dbReference type="Gene3D" id="3.40.50.300">
    <property type="entry name" value="P-loop containing nucleotide triphosphate hydrolases"/>
    <property type="match status" value="1"/>
</dbReference>
<evidence type="ECO:0000259" key="2">
    <source>
        <dbReference type="Pfam" id="PF22711"/>
    </source>
</evidence>
<keyword evidence="4" id="KW-1185">Reference proteome</keyword>
<name>A0ABR7XNQ4_9BACT</name>
<proteinExistence type="predicted"/>
<dbReference type="RefSeq" id="WP_191185168.1">
    <property type="nucleotide sequence ID" value="NZ_JACXAJ010000015.1"/>
</dbReference>
<dbReference type="InterPro" id="IPR027417">
    <property type="entry name" value="P-loop_NTPase"/>
</dbReference>
<dbReference type="InterPro" id="IPR055036">
    <property type="entry name" value="SNaCT5"/>
</dbReference>
<dbReference type="PANTHER" id="PTHR46844">
    <property type="entry name" value="SLR5058 PROTEIN"/>
    <property type="match status" value="1"/>
</dbReference>
<accession>A0ABR7XNQ4</accession>
<sequence length="665" mass="77920">MEKTKMSDQLLSNLVLPIVVNLVSPKIEAVLSKYAFPKKYSQKDIEKSFEKYLKQRYEKFLVIDTLVFPNKQTLFSRLYQPLTISLQPGIHAEERENVVINCYPKELLPKYCRIIIEDTAGMGKSTITRKLFISIIEESAGIPILIDLRHLKASNNILNEIQSQLSSLGKKFDIDLILKIIDEGGFVFLFDGFDEIALANREIVINELHTFIEKANNNYFLITSRPEESLSSFGDFQKANVNPLTREEAYALIRKYDIYSYRSIADDLIKQLNENHDDSLTEFLENPFLVSLLYKSYEYKKDIPVKKSQFYNQVYNALFENHDLSKEGYLKRDKYSNLHIDDFERVLRYMGYLTAIDNNVDYDKDSLTNIIDRAKNHLHDLHFKSSDFLSDLLNTVPLFKKDGNNIRWSHKSLQDYFAAKFIWIDAQGHQEAILRKIYDDPSNSRFFNMLDIFYELDPNAFDRYLVYWLLNDFKDTYTKLDLSFKDRVSKDAIVKRAERSFLSKAVISIPSTPHKSKDSWNLELENSFHTIIDKMTEMKLLHMRGNLYYTLKPPRVIFTLRYHSTDSSKETILDLLGSRRPELIQYKTYDPESVPTVEPLHSVAEDVIHFVNVEKSNVLNAKENFEITNELLDSGIYLKFEESMTFLNQLEKQQEKFGNNEFLNW</sequence>
<reference evidence="3 4" key="1">
    <citation type="submission" date="2020-09" db="EMBL/GenBank/DDBJ databases">
        <title>Genome sequencing and assembly of Pontibacter sp.</title>
        <authorList>
            <person name="Chhetri G."/>
        </authorList>
    </citation>
    <scope>NUCLEOTIDE SEQUENCE [LARGE SCALE GENOMIC DNA]</scope>
    <source>
        <strain evidence="3 4">JH31</strain>
    </source>
</reference>
<feature type="domain" description="NACHT" evidence="1">
    <location>
        <begin position="114"/>
        <end position="256"/>
    </location>
</feature>
<evidence type="ECO:0000313" key="3">
    <source>
        <dbReference type="EMBL" id="MBD1399041.1"/>
    </source>
</evidence>
<evidence type="ECO:0000313" key="4">
    <source>
        <dbReference type="Proteomes" id="UP000625551"/>
    </source>
</evidence>
<dbReference type="PANTHER" id="PTHR46844:SF1">
    <property type="entry name" value="SLR5058 PROTEIN"/>
    <property type="match status" value="1"/>
</dbReference>
<dbReference type="SUPFAM" id="SSF52540">
    <property type="entry name" value="P-loop containing nucleoside triphosphate hydrolases"/>
    <property type="match status" value="1"/>
</dbReference>
<organism evidence="3 4">
    <name type="scientific">Pontibacter aquaedesilientis</name>
    <dbReference type="NCBI Taxonomy" id="2766980"/>
    <lineage>
        <taxon>Bacteria</taxon>
        <taxon>Pseudomonadati</taxon>
        <taxon>Bacteroidota</taxon>
        <taxon>Cytophagia</taxon>
        <taxon>Cytophagales</taxon>
        <taxon>Hymenobacteraceae</taxon>
        <taxon>Pontibacter</taxon>
    </lineage>
</organism>
<dbReference type="EMBL" id="JACXAJ010000015">
    <property type="protein sequence ID" value="MBD1399041.1"/>
    <property type="molecule type" value="Genomic_DNA"/>
</dbReference>
<feature type="domain" description="Short NACHT-associated C-terminal" evidence="2">
    <location>
        <begin position="456"/>
        <end position="652"/>
    </location>
</feature>
<evidence type="ECO:0000259" key="1">
    <source>
        <dbReference type="Pfam" id="PF05729"/>
    </source>
</evidence>
<protein>
    <submittedName>
        <fullName evidence="3">NACHT domain-containing protein</fullName>
    </submittedName>
</protein>